<evidence type="ECO:0000256" key="1">
    <source>
        <dbReference type="SAM" id="Phobius"/>
    </source>
</evidence>
<dbReference type="Pfam" id="PF20585">
    <property type="entry name" value="Pectate_lyase_5"/>
    <property type="match status" value="1"/>
</dbReference>
<proteinExistence type="predicted"/>
<organism evidence="2">
    <name type="scientific">Candidatus Enterococcus clewellii</name>
    <dbReference type="NCBI Taxonomy" id="1834193"/>
    <lineage>
        <taxon>Bacteria</taxon>
        <taxon>Bacillati</taxon>
        <taxon>Bacillota</taxon>
        <taxon>Bacilli</taxon>
        <taxon>Lactobacillales</taxon>
        <taxon>Enterococcaceae</taxon>
        <taxon>Enterococcus</taxon>
    </lineage>
</organism>
<keyword evidence="1" id="KW-0812">Transmembrane</keyword>
<feature type="transmembrane region" description="Helical" evidence="1">
    <location>
        <begin position="12"/>
        <end position="37"/>
    </location>
</feature>
<evidence type="ECO:0000313" key="4">
    <source>
        <dbReference type="Proteomes" id="UP000195141"/>
    </source>
</evidence>
<dbReference type="Proteomes" id="UP000195141">
    <property type="component" value="Chromosome"/>
</dbReference>
<keyword evidence="1" id="KW-1133">Transmembrane helix</keyword>
<dbReference type="EMBL" id="NGMM01000001">
    <property type="protein sequence ID" value="OTP19236.1"/>
    <property type="molecule type" value="Genomic_DNA"/>
</dbReference>
<reference evidence="2" key="1">
    <citation type="submission" date="2017-05" db="EMBL/GenBank/DDBJ databases">
        <title>The Genome Sequence of Enterococcus sp. 9E7_DIV0242.</title>
        <authorList>
            <consortium name="The Broad Institute Genomics Platform"/>
            <consortium name="The Broad Institute Genomic Center for Infectious Diseases"/>
            <person name="Earl A."/>
            <person name="Manson A."/>
            <person name="Schwartman J."/>
            <person name="Gilmore M."/>
            <person name="Abouelleil A."/>
            <person name="Cao P."/>
            <person name="Chapman S."/>
            <person name="Cusick C."/>
            <person name="Shea T."/>
            <person name="Young S."/>
            <person name="Neafsey D."/>
            <person name="Nusbaum C."/>
            <person name="Birren B."/>
        </authorList>
    </citation>
    <scope>NUCLEOTIDE SEQUENCE [LARGE SCALE GENOMIC DNA]</scope>
    <source>
        <strain evidence="2">9E7_DIV0242</strain>
    </source>
</reference>
<keyword evidence="1" id="KW-0472">Membrane</keyword>
<keyword evidence="4" id="KW-1185">Reference proteome</keyword>
<evidence type="ECO:0000313" key="3">
    <source>
        <dbReference type="EMBL" id="WYJ89321.1"/>
    </source>
</evidence>
<evidence type="ECO:0000313" key="2">
    <source>
        <dbReference type="EMBL" id="OTP19236.1"/>
    </source>
</evidence>
<reference evidence="3" key="3">
    <citation type="submission" date="2024-03" db="EMBL/GenBank/DDBJ databases">
        <title>The Genome Sequence of Enterococcus sp. DIV0242b.</title>
        <authorList>
            <consortium name="The Broad Institute Genomics Platform"/>
            <consortium name="The Broad Institute Microbial Omics Core"/>
            <consortium name="The Broad Institute Genomic Center for Infectious Diseases"/>
            <person name="Earl A."/>
            <person name="Manson A."/>
            <person name="Gilmore M."/>
            <person name="Schwartman J."/>
            <person name="Shea T."/>
            <person name="Abouelleil A."/>
            <person name="Cao P."/>
            <person name="Chapman S."/>
            <person name="Cusick C."/>
            <person name="Young S."/>
            <person name="Neafsey D."/>
            <person name="Nusbaum C."/>
            <person name="Birren B."/>
        </authorList>
    </citation>
    <scope>NUCLEOTIDE SEQUENCE</scope>
    <source>
        <strain evidence="3">9E7_DIV0242</strain>
    </source>
</reference>
<accession>A0A242KE46</accession>
<reference evidence="3" key="2">
    <citation type="submission" date="2017-05" db="EMBL/GenBank/DDBJ databases">
        <authorList>
            <consortium name="The Broad Institute Genomics Platform"/>
            <consortium name="The Broad Institute Genomic Center for Infectious Diseases"/>
            <person name="Earl A."/>
            <person name="Manson A."/>
            <person name="Schwartman J."/>
            <person name="Gilmore M."/>
            <person name="Abouelleil A."/>
            <person name="Cao P."/>
            <person name="Chapman S."/>
            <person name="Cusick C."/>
            <person name="Shea T."/>
            <person name="Young S."/>
            <person name="Neafsey D."/>
            <person name="Nusbaum C."/>
            <person name="Birren B."/>
        </authorList>
    </citation>
    <scope>NUCLEOTIDE SEQUENCE</scope>
    <source>
        <strain evidence="3">9E7_DIV0242</strain>
    </source>
</reference>
<gene>
    <name evidence="3" type="ORF">A5888_001041</name>
    <name evidence="2" type="ORF">A5888_001051</name>
</gene>
<protein>
    <submittedName>
        <fullName evidence="2">Uncharacterized protein</fullName>
    </submittedName>
</protein>
<sequence length="1300" mass="141791">MMKKSHKRFIQPKFLAVVGSSVFALGLLVFLIINFLGDLGKNTYILSSDYDEEKSHYFVNIDIDQPKEETILFQSTDAMSVSMETLEDFQSDEVELEAVSDEETGVQLKIKPTNKKVRVALPVPILETGKQTFQVVRNGKVVKKHTITISENDGEELKEAASVSKKKSRLVPADSKAQLVDLTARTNVEQFLLLDDGQAGTAIVSNYQELIAAVNNTAISRIEFSANIVATSTKLANITRNLTIDGKGFGLTTTASTAFTLGDTKKVDCTFELVNLSVNYSAKKDGFISASSSSVSLYWSVKLENIEGSYEQIGTAGSYFLAVPRGNVEIQGYFWWYSHKTVPSLSSSKGVICAANVHITNGADVVITAAHAIIRLLPGTSSVETSLTVDQGSKVKLSSELRQAVWANTEGDNNVIVFSVVDEGTELVATSKGTFYGSDGGVITLQGSAKDGRDSKTEVLRGAKVSAYAQASSSEAAKENPKTTSAFVNQVKDGIFNLDGEGSILNLEADGEAHNYCATLRFRLVGAQTFSVTNKAEMNVIKHSGAAAAVRLYGKNNSFIAKSGGKVNIIKEGTNRAQNGGDTGGQQAIQFTVDSGGVSYFEVEDASSTIYAKSDNGPAIEALSGNFQFTIGKDSTFRMEGTTYAENRGVVHAGASRIDIQVDEPIFYDFRNNRVNGGQVFSTGSSGTNQIFASKKVSLSVWKKKNGVDLDANPDVFWSKIGYELTGRNFGTIAYSEFPNQFNSTNYEGADKYTRMTGNNYRAVVDELRVPTNADKHIYGHVTVPYSDDSSETRDAWEEEVWVQIQVLAADGTEKETTIVPTKGKNDTLPGVAIYGEEARGGIFDWELSSFLSAGDQVRVTAAYRGGSDDATSSQNIHSLPEDIQVETVVVQDVTPPLTLASDAGKVTDTTKQLTGTVDLWDERDQRMVDKLFIFAKKDNQFLTDSSGNLLYKEITSVSEAASESSTSKKKWVFDLSEYLLVGETIEIFAKDIAEIEGIIGDVPETYTTAPNGIFGNINPSALSYDSYTGYHDAVGEDRFTPSLYFEVTAAAPSTPEITIEVPEGFDRNEDDVPILTEGNQLLYEITVKSGDNRDSGRDPVKNLKVTVTLSDQLQYDSFDRLLNNASVDSYSYNAAEKTIDVYLKSELKPGNIASFSLSAIVKEDSQAITTTATVVGDSTLEEPFIVGPPNDAHNHKKLSATDDVLVVPGVKKETGESVYLSVVNQRLKVFYSNVTEFTVYMDGKKYKSYTVPLKKTTDSKQLDIPIDDIRNKISVKYNDGSGDKWVYWNNDWDFVTDQE</sequence>
<name>A0A242KE46_9ENTE</name>
<dbReference type="EMBL" id="CP147247">
    <property type="protein sequence ID" value="WYJ89321.1"/>
    <property type="molecule type" value="Genomic_DNA"/>
</dbReference>
<dbReference type="InterPro" id="IPR046776">
    <property type="entry name" value="Pectate_lyase_5"/>
</dbReference>